<comment type="caution">
    <text evidence="12">The sequence shown here is derived from an EMBL/GenBank/DDBJ whole genome shotgun (WGS) entry which is preliminary data.</text>
</comment>
<dbReference type="SUPFAM" id="SSF55811">
    <property type="entry name" value="Nudix"/>
    <property type="match status" value="1"/>
</dbReference>
<dbReference type="CDD" id="cd02885">
    <property type="entry name" value="NUDIX_IPP_Isomerase"/>
    <property type="match status" value="1"/>
</dbReference>
<feature type="binding site" evidence="10">
    <location>
        <position position="114"/>
    </location>
    <ligand>
        <name>Mn(2+)</name>
        <dbReference type="ChEBI" id="CHEBI:29035"/>
    </ligand>
</feature>
<keyword evidence="4 10" id="KW-0963">Cytoplasm</keyword>
<evidence type="ECO:0000313" key="13">
    <source>
        <dbReference type="Proteomes" id="UP001183619"/>
    </source>
</evidence>
<dbReference type="Gene3D" id="3.90.79.10">
    <property type="entry name" value="Nucleoside Triphosphate Pyrophosphohydrolase"/>
    <property type="match status" value="1"/>
</dbReference>
<dbReference type="PIRSF" id="PIRSF018427">
    <property type="entry name" value="Isopntndiph_ism"/>
    <property type="match status" value="1"/>
</dbReference>
<evidence type="ECO:0000256" key="3">
    <source>
        <dbReference type="ARBA" id="ARBA00012057"/>
    </source>
</evidence>
<evidence type="ECO:0000256" key="10">
    <source>
        <dbReference type="HAMAP-Rule" id="MF_00202"/>
    </source>
</evidence>
<reference evidence="12 13" key="1">
    <citation type="submission" date="2023-07" db="EMBL/GenBank/DDBJ databases">
        <title>Sequencing the genomes of 1000 actinobacteria strains.</title>
        <authorList>
            <person name="Klenk H.-P."/>
        </authorList>
    </citation>
    <scope>NUCLEOTIDE SEQUENCE [LARGE SCALE GENOMIC DNA]</scope>
    <source>
        <strain evidence="12 13">DSM 44508</strain>
    </source>
</reference>
<comment type="function">
    <text evidence="10">Catalyzes the 1,3-allylic rearrangement of the homoallylic substrate isopentenyl (IPP) to its highly electrophilic allylic isomer, dimethylallyl diphosphate (DMAPP).</text>
</comment>
<name>A0ABU2B519_9CORY</name>
<dbReference type="Pfam" id="PF00293">
    <property type="entry name" value="NUDIX"/>
    <property type="match status" value="1"/>
</dbReference>
<evidence type="ECO:0000256" key="1">
    <source>
        <dbReference type="ARBA" id="ARBA00004826"/>
    </source>
</evidence>
<keyword evidence="9 10" id="KW-0413">Isomerase</keyword>
<evidence type="ECO:0000256" key="5">
    <source>
        <dbReference type="ARBA" id="ARBA00022723"/>
    </source>
</evidence>
<evidence type="ECO:0000256" key="4">
    <source>
        <dbReference type="ARBA" id="ARBA00022490"/>
    </source>
</evidence>
<keyword evidence="5 10" id="KW-0479">Metal-binding</keyword>
<feature type="binding site" evidence="10">
    <location>
        <position position="116"/>
    </location>
    <ligand>
        <name>Mn(2+)</name>
        <dbReference type="ChEBI" id="CHEBI:29035"/>
    </ligand>
</feature>
<feature type="active site" evidence="10">
    <location>
        <position position="66"/>
    </location>
</feature>
<dbReference type="NCBIfam" id="NF002995">
    <property type="entry name" value="PRK03759.1"/>
    <property type="match status" value="1"/>
</dbReference>
<comment type="subcellular location">
    <subcellularLocation>
        <location evidence="10">Cytoplasm</location>
    </subcellularLocation>
</comment>
<feature type="binding site" evidence="10">
    <location>
        <position position="86"/>
    </location>
    <ligand>
        <name>Mg(2+)</name>
        <dbReference type="ChEBI" id="CHEBI:18420"/>
    </ligand>
</feature>
<dbReference type="EMBL" id="JAVDYF010000001">
    <property type="protein sequence ID" value="MDR7353496.1"/>
    <property type="molecule type" value="Genomic_DNA"/>
</dbReference>
<feature type="active site" evidence="10">
    <location>
        <position position="116"/>
    </location>
</feature>
<dbReference type="InterPro" id="IPR011876">
    <property type="entry name" value="IsopentenylPP_isomerase_typ1"/>
</dbReference>
<dbReference type="EC" id="5.3.3.2" evidence="3 10"/>
<dbReference type="InterPro" id="IPR056375">
    <property type="entry name" value="Idi_bact"/>
</dbReference>
<feature type="binding site" evidence="10">
    <location>
        <position position="31"/>
    </location>
    <ligand>
        <name>Mn(2+)</name>
        <dbReference type="ChEBI" id="CHEBI:29035"/>
    </ligand>
</feature>
<dbReference type="HAMAP" id="MF_00202">
    <property type="entry name" value="Idi"/>
    <property type="match status" value="1"/>
</dbReference>
<keyword evidence="6 10" id="KW-0460">Magnesium</keyword>
<evidence type="ECO:0000259" key="11">
    <source>
        <dbReference type="PROSITE" id="PS51462"/>
    </source>
</evidence>
<dbReference type="RefSeq" id="WP_277105077.1">
    <property type="nucleotide sequence ID" value="NZ_BAAAJS010000021.1"/>
</dbReference>
<gene>
    <name evidence="10" type="primary">idi</name>
    <name evidence="12" type="ORF">J2S37_000034</name>
</gene>
<keyword evidence="13" id="KW-1185">Reference proteome</keyword>
<evidence type="ECO:0000256" key="9">
    <source>
        <dbReference type="ARBA" id="ARBA00023235"/>
    </source>
</evidence>
<dbReference type="InterPro" id="IPR000086">
    <property type="entry name" value="NUDIX_hydrolase_dom"/>
</dbReference>
<evidence type="ECO:0000256" key="6">
    <source>
        <dbReference type="ARBA" id="ARBA00022842"/>
    </source>
</evidence>
<dbReference type="GO" id="GO:0004452">
    <property type="term" value="F:isopentenyl-diphosphate delta-isomerase activity"/>
    <property type="evidence" value="ECO:0007669"/>
    <property type="project" value="UniProtKB-EC"/>
</dbReference>
<comment type="pathway">
    <text evidence="1 10">Isoprenoid biosynthesis; dimethylallyl diphosphate biosynthesis; dimethylallyl diphosphate from isopentenyl diphosphate: step 1/1.</text>
</comment>
<dbReference type="PROSITE" id="PS51462">
    <property type="entry name" value="NUDIX"/>
    <property type="match status" value="1"/>
</dbReference>
<comment type="similarity">
    <text evidence="2 10">Belongs to the IPP isomerase type 1 family.</text>
</comment>
<comment type="catalytic activity">
    <reaction evidence="10">
        <text>isopentenyl diphosphate = dimethylallyl diphosphate</text>
        <dbReference type="Rhea" id="RHEA:23284"/>
        <dbReference type="ChEBI" id="CHEBI:57623"/>
        <dbReference type="ChEBI" id="CHEBI:128769"/>
        <dbReference type="EC" id="5.3.3.2"/>
    </reaction>
</comment>
<accession>A0ABU2B519</accession>
<organism evidence="12 13">
    <name type="scientific">Corynebacterium felinum</name>
    <dbReference type="NCBI Taxonomy" id="131318"/>
    <lineage>
        <taxon>Bacteria</taxon>
        <taxon>Bacillati</taxon>
        <taxon>Actinomycetota</taxon>
        <taxon>Actinomycetes</taxon>
        <taxon>Mycobacteriales</taxon>
        <taxon>Corynebacteriaceae</taxon>
        <taxon>Corynebacterium</taxon>
    </lineage>
</organism>
<sequence>MTDVVVLSDPLGNPIGTALKATVHTTDTPLHLAFSCYVFNTQGQLLITRRALGKKTWPGVWTNSACGHLAPKESAREAVLRWVPHELGVSRVEDLCVGIADFEYKATDSSGVVEWEICPVFMALCEEEINPEKSEVDSFSWVHPAQLFDAVDATPFVFSPWMVKQLRDENFRAKLRDFATKHCR</sequence>
<protein>
    <recommendedName>
        <fullName evidence="3 10">Isopentenyl-diphosphate Delta-isomerase</fullName>
        <shortName evidence="10">IPP isomerase</shortName>
        <ecNumber evidence="3 10">5.3.3.2</ecNumber>
    </recommendedName>
    <alternativeName>
        <fullName evidence="10">IPP:DMAPP isomerase</fullName>
    </alternativeName>
    <alternativeName>
        <fullName evidence="10">Isopentenyl pyrophosphate isomerase</fullName>
    </alternativeName>
</protein>
<evidence type="ECO:0000256" key="2">
    <source>
        <dbReference type="ARBA" id="ARBA00007579"/>
    </source>
</evidence>
<comment type="cofactor">
    <cofactor evidence="10">
        <name>Mg(2+)</name>
        <dbReference type="ChEBI" id="CHEBI:18420"/>
    </cofactor>
    <text evidence="10">Binds 1 Mg(2+) ion per subunit. The magnesium ion binds only when substrate is bound.</text>
</comment>
<evidence type="ECO:0000256" key="7">
    <source>
        <dbReference type="ARBA" id="ARBA00023211"/>
    </source>
</evidence>
<keyword evidence="7 10" id="KW-0464">Manganese</keyword>
<feature type="binding site" evidence="10">
    <location>
        <position position="68"/>
    </location>
    <ligand>
        <name>Mn(2+)</name>
        <dbReference type="ChEBI" id="CHEBI:29035"/>
    </ligand>
</feature>
<proteinExistence type="inferred from homology"/>
<evidence type="ECO:0000313" key="12">
    <source>
        <dbReference type="EMBL" id="MDR7353496.1"/>
    </source>
</evidence>
<dbReference type="InterPro" id="IPR015797">
    <property type="entry name" value="NUDIX_hydrolase-like_dom_sf"/>
</dbReference>
<keyword evidence="8 10" id="KW-0414">Isoprene biosynthesis</keyword>
<feature type="binding site" evidence="10">
    <location>
        <position position="24"/>
    </location>
    <ligand>
        <name>Mn(2+)</name>
        <dbReference type="ChEBI" id="CHEBI:29035"/>
    </ligand>
</feature>
<dbReference type="Proteomes" id="UP001183619">
    <property type="component" value="Unassembled WGS sequence"/>
</dbReference>
<dbReference type="NCBIfam" id="TIGR02150">
    <property type="entry name" value="IPP_isom_1"/>
    <property type="match status" value="1"/>
</dbReference>
<dbReference type="PANTHER" id="PTHR10885:SF0">
    <property type="entry name" value="ISOPENTENYL-DIPHOSPHATE DELTA-ISOMERASE"/>
    <property type="match status" value="1"/>
</dbReference>
<evidence type="ECO:0000256" key="8">
    <source>
        <dbReference type="ARBA" id="ARBA00023229"/>
    </source>
</evidence>
<feature type="domain" description="Nudix hydrolase" evidence="11">
    <location>
        <begin position="29"/>
        <end position="164"/>
    </location>
</feature>
<comment type="cofactor">
    <cofactor evidence="10">
        <name>Mn(2+)</name>
        <dbReference type="ChEBI" id="CHEBI:29035"/>
    </cofactor>
    <text evidence="10">Binds 1 Mn(2+) ion per subunit.</text>
</comment>
<dbReference type="PANTHER" id="PTHR10885">
    <property type="entry name" value="ISOPENTENYL-DIPHOSPHATE DELTA-ISOMERASE"/>
    <property type="match status" value="1"/>
</dbReference>